<protein>
    <recommendedName>
        <fullName evidence="1">HTH-like domain-containing protein</fullName>
    </recommendedName>
</protein>
<dbReference type="AlphaFoldDB" id="A0A5B8PBL1"/>
<name>A0A5B8PBL1_ENTFC</name>
<gene>
    <name evidence="2" type="ORF">E3T36_13090</name>
</gene>
<dbReference type="InterPro" id="IPR050900">
    <property type="entry name" value="Transposase_IS3/IS150/IS904"/>
</dbReference>
<dbReference type="RefSeq" id="WP_080296655.1">
    <property type="nucleotide sequence ID" value="NZ_JABCAE010000042.1"/>
</dbReference>
<dbReference type="PANTHER" id="PTHR46889:SF4">
    <property type="entry name" value="TRANSPOSASE INSO FOR INSERTION SEQUENCE ELEMENT IS911B-RELATED"/>
    <property type="match status" value="1"/>
</dbReference>
<geneLocation type="plasmid" evidence="2">
    <name>pSCBC1</name>
</geneLocation>
<reference evidence="2" key="1">
    <citation type="journal article" date="2019" name="J. Antimicrob. Chemother.">
        <title>Detection of the phenicol-oxazolidinone-tetracycline resistance gene poxtA in Enterococcus faecium and Enterococcus faecalis of food-producing animal origin in China.</title>
        <authorList>
            <person name="Lei C.W."/>
            <person name="Kang Z.Z."/>
            <person name="Wu S.K."/>
            <person name="Chen Y.P."/>
            <person name="Kong L.H."/>
            <person name="Wang H.N."/>
        </authorList>
    </citation>
    <scope>NUCLEOTIDE SEQUENCE</scope>
    <source>
        <strain evidence="2">SCBC1</strain>
        <plasmid evidence="2">pSCBC1</plasmid>
    </source>
</reference>
<dbReference type="EMBL" id="CP038169">
    <property type="protein sequence ID" value="QDZ64920.1"/>
    <property type="molecule type" value="Genomic_DNA"/>
</dbReference>
<sequence>MRSRSTLTKVRWIKRYSKIFNASHLCRILNVPRSLYYYCIKEKYSVRNERLLRFKVLIKALYHQYNGIYGAPKIHAFLTQKGYNVSVKYVQKIMRLLGITSVTIKKFKHYTNSKVKGVFKNMLKSMMLSILKNATILMKFGKQIILC</sequence>
<reference evidence="2" key="2">
    <citation type="submission" date="2019-03" db="EMBL/GenBank/DDBJ databases">
        <authorList>
            <person name="Lei C.-W."/>
        </authorList>
    </citation>
    <scope>NUCLEOTIDE SEQUENCE</scope>
    <source>
        <strain evidence="2">SCBC1</strain>
        <plasmid evidence="2">pSCBC1</plasmid>
    </source>
</reference>
<accession>A0A5B8PBL1</accession>
<dbReference type="Pfam" id="PF13276">
    <property type="entry name" value="HTH_21"/>
    <property type="match status" value="1"/>
</dbReference>
<proteinExistence type="predicted"/>
<dbReference type="PANTHER" id="PTHR46889">
    <property type="entry name" value="TRANSPOSASE INSF FOR INSERTION SEQUENCE IS3B-RELATED"/>
    <property type="match status" value="1"/>
</dbReference>
<keyword evidence="2" id="KW-0614">Plasmid</keyword>
<dbReference type="InterPro" id="IPR025948">
    <property type="entry name" value="HTH-like_dom"/>
</dbReference>
<evidence type="ECO:0000313" key="2">
    <source>
        <dbReference type="EMBL" id="QDZ64920.1"/>
    </source>
</evidence>
<evidence type="ECO:0000259" key="1">
    <source>
        <dbReference type="Pfam" id="PF13276"/>
    </source>
</evidence>
<feature type="domain" description="HTH-like" evidence="1">
    <location>
        <begin position="54"/>
        <end position="107"/>
    </location>
</feature>
<organism evidence="2">
    <name type="scientific">Enterococcus faecium</name>
    <name type="common">Streptococcus faecium</name>
    <dbReference type="NCBI Taxonomy" id="1352"/>
    <lineage>
        <taxon>Bacteria</taxon>
        <taxon>Bacillati</taxon>
        <taxon>Bacillota</taxon>
        <taxon>Bacilli</taxon>
        <taxon>Lactobacillales</taxon>
        <taxon>Enterococcaceae</taxon>
        <taxon>Enterococcus</taxon>
    </lineage>
</organism>